<feature type="domain" description="Peptidase C51" evidence="1">
    <location>
        <begin position="65"/>
        <end position="135"/>
    </location>
</feature>
<keyword evidence="3" id="KW-1185">Reference proteome</keyword>
<evidence type="ECO:0000313" key="2">
    <source>
        <dbReference type="EMBL" id="MCO1336839.1"/>
    </source>
</evidence>
<gene>
    <name evidence="2" type="ORF">MO867_21150</name>
</gene>
<dbReference type="Pfam" id="PF05257">
    <property type="entry name" value="CHAP"/>
    <property type="match status" value="1"/>
</dbReference>
<evidence type="ECO:0000313" key="3">
    <source>
        <dbReference type="Proteomes" id="UP001139028"/>
    </source>
</evidence>
<proteinExistence type="predicted"/>
<name>A0A9X2J7Q5_9GAMM</name>
<accession>A0A9X2J7Q5</accession>
<dbReference type="Proteomes" id="UP001139028">
    <property type="component" value="Unassembled WGS sequence"/>
</dbReference>
<comment type="caution">
    <text evidence="2">The sequence shown here is derived from an EMBL/GenBank/DDBJ whole genome shotgun (WGS) entry which is preliminary data.</text>
</comment>
<protein>
    <submittedName>
        <fullName evidence="2">TIGR02594 family protein</fullName>
    </submittedName>
</protein>
<organism evidence="2 3">
    <name type="scientific">Microbulbifer okhotskensis</name>
    <dbReference type="NCBI Taxonomy" id="2926617"/>
    <lineage>
        <taxon>Bacteria</taxon>
        <taxon>Pseudomonadati</taxon>
        <taxon>Pseudomonadota</taxon>
        <taxon>Gammaproteobacteria</taxon>
        <taxon>Cellvibrionales</taxon>
        <taxon>Microbulbiferaceae</taxon>
        <taxon>Microbulbifer</taxon>
    </lineage>
</organism>
<dbReference type="EMBL" id="JALBWM010000210">
    <property type="protein sequence ID" value="MCO1336839.1"/>
    <property type="molecule type" value="Genomic_DNA"/>
</dbReference>
<dbReference type="NCBIfam" id="TIGR02594">
    <property type="entry name" value="TIGR02594 family protein"/>
    <property type="match status" value="1"/>
</dbReference>
<dbReference type="InterPro" id="IPR013423">
    <property type="entry name" value="CHP02594"/>
</dbReference>
<reference evidence="2" key="1">
    <citation type="journal article" date="2022" name="Arch. Microbiol.">
        <title>Microbulbifer okhotskensis sp. nov., isolated from a deep bottom sediment of the Okhotsk Sea.</title>
        <authorList>
            <person name="Romanenko L."/>
            <person name="Kurilenko V."/>
            <person name="Otstavnykh N."/>
            <person name="Velansky P."/>
            <person name="Isaeva M."/>
            <person name="Mikhailov V."/>
        </authorList>
    </citation>
    <scope>NUCLEOTIDE SEQUENCE</scope>
    <source>
        <strain evidence="2">OS29</strain>
    </source>
</reference>
<dbReference type="AlphaFoldDB" id="A0A9X2J7Q5"/>
<dbReference type="InterPro" id="IPR007921">
    <property type="entry name" value="CHAP_dom"/>
</dbReference>
<evidence type="ECO:0000259" key="1">
    <source>
        <dbReference type="Pfam" id="PF05257"/>
    </source>
</evidence>
<dbReference type="InterPro" id="IPR038765">
    <property type="entry name" value="Papain-like_cys_pep_sf"/>
</dbReference>
<sequence>MLKQTSSHLQCAGSPETDITNFCFIPWMRTAYKELDQSEVAGVKANPRILQYFSASKFWGTDDSGGKNAWCASFVAWVMKEHGYTPVKNAFRAKSWKAFGKSIGEPIQGAIAIKSRKGGGHVGFVVGKSPAGKHLFILGGNQDDKVSISQYPISVWETFVVPSNFDVSNSRLPIYTSTASVVTTEA</sequence>
<dbReference type="RefSeq" id="WP_252472811.1">
    <property type="nucleotide sequence ID" value="NZ_JALBWM010000210.1"/>
</dbReference>
<dbReference type="SUPFAM" id="SSF54001">
    <property type="entry name" value="Cysteine proteinases"/>
    <property type="match status" value="1"/>
</dbReference>